<feature type="domain" description="SsuA/THI5-like" evidence="1">
    <location>
        <begin position="47"/>
        <end position="258"/>
    </location>
</feature>
<dbReference type="PANTHER" id="PTHR31528">
    <property type="entry name" value="4-AMINO-5-HYDROXYMETHYL-2-METHYLPYRIMIDINE PHOSPHATE SYNTHASE THI11-RELATED"/>
    <property type="match status" value="1"/>
</dbReference>
<organism evidence="2 3">
    <name type="scientific">Roseomonas indoligenes</name>
    <dbReference type="NCBI Taxonomy" id="2820811"/>
    <lineage>
        <taxon>Bacteria</taxon>
        <taxon>Pseudomonadati</taxon>
        <taxon>Pseudomonadota</taxon>
        <taxon>Alphaproteobacteria</taxon>
        <taxon>Acetobacterales</taxon>
        <taxon>Roseomonadaceae</taxon>
        <taxon>Roseomonas</taxon>
    </lineage>
</organism>
<dbReference type="InterPro" id="IPR027939">
    <property type="entry name" value="NMT1/THI5"/>
</dbReference>
<comment type="caution">
    <text evidence="2">The sequence shown here is derived from an EMBL/GenBank/DDBJ whole genome shotgun (WGS) entry which is preliminary data.</text>
</comment>
<evidence type="ECO:0000313" key="2">
    <source>
        <dbReference type="EMBL" id="MBP0494528.1"/>
    </source>
</evidence>
<accession>A0A940MZK2</accession>
<sequence>MPSDSAAIGRRGLLLAGLVAPLAAPGIARAQAKERITFVLNWTPYADHAPYYLAKANGWYDQAGLDVTIEAGRGSGLSSQRVVAGTAQIGISDMATALLARGRGGNLVAVMTIFANSAQTFYWLKSNGITGPKDFPGRSIGNPPGDASRIMWPIFARKAGIDPASVRFVNVAPPAKIPSLKNKVIDITSDFWNEHDLKVREFGADLGFQRWVDLGLNAYGNSIVVNGDFLAGKPDAVRKFVQVSQRAFAASVADPQPAIRALFAAASGLDDWTQQRVWERVVELQRDPTTTAVALGAFSAERMKADYELIQANFEGAQPFEVEKAYTNAFLDTSIRMTAA</sequence>
<gene>
    <name evidence="2" type="ORF">J5Y10_17225</name>
</gene>
<dbReference type="EMBL" id="JAGIZA010000011">
    <property type="protein sequence ID" value="MBP0494528.1"/>
    <property type="molecule type" value="Genomic_DNA"/>
</dbReference>
<evidence type="ECO:0000313" key="3">
    <source>
        <dbReference type="Proteomes" id="UP000677537"/>
    </source>
</evidence>
<proteinExistence type="predicted"/>
<dbReference type="InterPro" id="IPR015168">
    <property type="entry name" value="SsuA/THI5"/>
</dbReference>
<dbReference type="Pfam" id="PF09084">
    <property type="entry name" value="NMT1"/>
    <property type="match status" value="1"/>
</dbReference>
<name>A0A940MZK2_9PROT</name>
<protein>
    <submittedName>
        <fullName evidence="2">ABC transporter substrate-binding protein</fullName>
    </submittedName>
</protein>
<reference evidence="2" key="1">
    <citation type="submission" date="2021-03" db="EMBL/GenBank/DDBJ databases">
        <authorList>
            <person name="So Y."/>
        </authorList>
    </citation>
    <scope>NUCLEOTIDE SEQUENCE</scope>
    <source>
        <strain evidence="2">SG15</strain>
    </source>
</reference>
<dbReference type="PANTHER" id="PTHR31528:SF3">
    <property type="entry name" value="THIAMINE BIOSYNTHESIS PROTEIN HI_0357-RELATED"/>
    <property type="match status" value="1"/>
</dbReference>
<evidence type="ECO:0000259" key="1">
    <source>
        <dbReference type="Pfam" id="PF09084"/>
    </source>
</evidence>
<keyword evidence="3" id="KW-1185">Reference proteome</keyword>
<dbReference type="RefSeq" id="WP_209375281.1">
    <property type="nucleotide sequence ID" value="NZ_JAGIZA010000011.1"/>
</dbReference>
<dbReference type="SUPFAM" id="SSF53850">
    <property type="entry name" value="Periplasmic binding protein-like II"/>
    <property type="match status" value="1"/>
</dbReference>
<dbReference type="AlphaFoldDB" id="A0A940MZK2"/>
<dbReference type="GO" id="GO:0009228">
    <property type="term" value="P:thiamine biosynthetic process"/>
    <property type="evidence" value="ECO:0007669"/>
    <property type="project" value="InterPro"/>
</dbReference>
<dbReference type="Proteomes" id="UP000677537">
    <property type="component" value="Unassembled WGS sequence"/>
</dbReference>
<dbReference type="Gene3D" id="3.40.190.10">
    <property type="entry name" value="Periplasmic binding protein-like II"/>
    <property type="match status" value="2"/>
</dbReference>